<name>A0ABR3BWY5_9TREE</name>
<sequence length="92" mass="10378">MRVDWVARKIVAYKGIAIHIQRNPTKLCQITYFERPILPCPLYTSIATGHLFIVTTNQPILLDSLQPLSLHFYSPCPPRSDVNSVLSTTSPL</sequence>
<organism evidence="1 2">
    <name type="scientific">Cryptococcus tetragattii IND107</name>
    <dbReference type="NCBI Taxonomy" id="1296105"/>
    <lineage>
        <taxon>Eukaryota</taxon>
        <taxon>Fungi</taxon>
        <taxon>Dikarya</taxon>
        <taxon>Basidiomycota</taxon>
        <taxon>Agaricomycotina</taxon>
        <taxon>Tremellomycetes</taxon>
        <taxon>Tremellales</taxon>
        <taxon>Cryptococcaceae</taxon>
        <taxon>Cryptococcus</taxon>
        <taxon>Cryptococcus gattii species complex</taxon>
    </lineage>
</organism>
<evidence type="ECO:0000313" key="2">
    <source>
        <dbReference type="Proteomes" id="UP000054399"/>
    </source>
</evidence>
<dbReference type="Proteomes" id="UP000054399">
    <property type="component" value="Unassembled WGS sequence"/>
</dbReference>
<reference evidence="1" key="1">
    <citation type="submission" date="2015-01" db="EMBL/GenBank/DDBJ databases">
        <authorList>
            <consortium name="The Broad Institute Genomics Platform"/>
            <person name="Cuomo C."/>
            <person name="Litvintseva A."/>
            <person name="Chen Y."/>
            <person name="Heitman J."/>
            <person name="Sun S."/>
            <person name="Springer D."/>
            <person name="Dromer F."/>
            <person name="Young S."/>
            <person name="Zeng Q."/>
            <person name="Gargeya S."/>
            <person name="Abouelleil A."/>
            <person name="Alvarado L."/>
            <person name="Chapman S.B."/>
            <person name="Gainer-Dewar J."/>
            <person name="Goldberg J."/>
            <person name="Griggs A."/>
            <person name="Gujja S."/>
            <person name="Hansen M."/>
            <person name="Howarth C."/>
            <person name="Imamovic A."/>
            <person name="Larimer J."/>
            <person name="Murphy C."/>
            <person name="Naylor J."/>
            <person name="Pearson M."/>
            <person name="Priest M."/>
            <person name="Roberts A."/>
            <person name="Saif S."/>
            <person name="Shea T."/>
            <person name="Sykes S."/>
            <person name="Wortman J."/>
            <person name="Nusbaum C."/>
            <person name="Birren B."/>
        </authorList>
    </citation>
    <scope>NUCLEOTIDE SEQUENCE</scope>
    <source>
        <strain evidence="1">IND107</strain>
    </source>
</reference>
<dbReference type="GeneID" id="91989145"/>
<evidence type="ECO:0000313" key="1">
    <source>
        <dbReference type="EMBL" id="KAL0252895.1"/>
    </source>
</evidence>
<accession>A0ABR3BWY5</accession>
<proteinExistence type="predicted"/>
<reference evidence="1" key="2">
    <citation type="submission" date="2024-01" db="EMBL/GenBank/DDBJ databases">
        <title>Comparative genomics of Cryptococcus and Kwoniella reveals pathogenesis evolution and contrasting modes of karyotype evolution via chromosome fusion or intercentromeric recombination.</title>
        <authorList>
            <person name="Coelho M.A."/>
            <person name="David-Palma M."/>
            <person name="Shea T."/>
            <person name="Bowers K."/>
            <person name="Mcginley-Smith S."/>
            <person name="Mohammad A.W."/>
            <person name="Gnirke A."/>
            <person name="Yurkov A.M."/>
            <person name="Nowrousian M."/>
            <person name="Sun S."/>
            <person name="Cuomo C.A."/>
            <person name="Heitman J."/>
        </authorList>
    </citation>
    <scope>NUCLEOTIDE SEQUENCE</scope>
    <source>
        <strain evidence="1">IND107</strain>
    </source>
</reference>
<comment type="caution">
    <text evidence="1">The sequence shown here is derived from an EMBL/GenBank/DDBJ whole genome shotgun (WGS) entry which is preliminary data.</text>
</comment>
<dbReference type="EMBL" id="ATAM02000003">
    <property type="protein sequence ID" value="KAL0252895.1"/>
    <property type="molecule type" value="Genomic_DNA"/>
</dbReference>
<keyword evidence="2" id="KW-1185">Reference proteome</keyword>
<protein>
    <submittedName>
        <fullName evidence="1">Uncharacterized protein</fullName>
    </submittedName>
</protein>
<gene>
    <name evidence="1" type="ORF">I308_102287</name>
</gene>
<dbReference type="RefSeq" id="XP_066615615.1">
    <property type="nucleotide sequence ID" value="XM_066756838.1"/>
</dbReference>